<dbReference type="Pfam" id="PF00106">
    <property type="entry name" value="adh_short"/>
    <property type="match status" value="1"/>
</dbReference>
<evidence type="ECO:0000256" key="3">
    <source>
        <dbReference type="SAM" id="MobiDB-lite"/>
    </source>
</evidence>
<proteinExistence type="inferred from homology"/>
<organism evidence="4 5">
    <name type="scientific">Actinacidiphila oryziradicis</name>
    <dbReference type="NCBI Taxonomy" id="2571141"/>
    <lineage>
        <taxon>Bacteria</taxon>
        <taxon>Bacillati</taxon>
        <taxon>Actinomycetota</taxon>
        <taxon>Actinomycetes</taxon>
        <taxon>Kitasatosporales</taxon>
        <taxon>Streptomycetaceae</taxon>
        <taxon>Actinacidiphila</taxon>
    </lineage>
</organism>
<dbReference type="InterPro" id="IPR002347">
    <property type="entry name" value="SDR_fam"/>
</dbReference>
<accession>A0A4U0SWA8</accession>
<evidence type="ECO:0000313" key="4">
    <source>
        <dbReference type="EMBL" id="TKA12397.1"/>
    </source>
</evidence>
<feature type="region of interest" description="Disordered" evidence="3">
    <location>
        <begin position="162"/>
        <end position="185"/>
    </location>
</feature>
<dbReference type="OrthoDB" id="4577644at2"/>
<dbReference type="PRINTS" id="PR00081">
    <property type="entry name" value="GDHRDH"/>
</dbReference>
<comment type="similarity">
    <text evidence="1">Belongs to the short-chain dehydrogenases/reductases (SDR) family.</text>
</comment>
<evidence type="ECO:0000313" key="5">
    <source>
        <dbReference type="Proteomes" id="UP000305778"/>
    </source>
</evidence>
<keyword evidence="2" id="KW-0560">Oxidoreductase</keyword>
<dbReference type="InterPro" id="IPR036291">
    <property type="entry name" value="NAD(P)-bd_dom_sf"/>
</dbReference>
<dbReference type="AlphaFoldDB" id="A0A4U0SWA8"/>
<dbReference type="EMBL" id="SUMC01000004">
    <property type="protein sequence ID" value="TKA12397.1"/>
    <property type="molecule type" value="Genomic_DNA"/>
</dbReference>
<dbReference type="PANTHER" id="PTHR24320:SF148">
    <property type="entry name" value="NAD(P)-BINDING ROSSMANN-FOLD SUPERFAMILY PROTEIN"/>
    <property type="match status" value="1"/>
</dbReference>
<evidence type="ECO:0000256" key="1">
    <source>
        <dbReference type="ARBA" id="ARBA00006484"/>
    </source>
</evidence>
<reference evidence="4 5" key="1">
    <citation type="submission" date="2019-04" db="EMBL/GenBank/DDBJ databases">
        <title>Streptomyces oryziradicis sp. nov., a novel actinomycete isolated from rhizosphere soil of rice (Oryza sativa L.).</title>
        <authorList>
            <person name="Li C."/>
        </authorList>
    </citation>
    <scope>NUCLEOTIDE SEQUENCE [LARGE SCALE GENOMIC DNA]</scope>
    <source>
        <strain evidence="4 5">NEAU-C40</strain>
    </source>
</reference>
<gene>
    <name evidence="4" type="ORF">FCI23_06205</name>
</gene>
<name>A0A4U0SWA8_9ACTN</name>
<dbReference type="PANTHER" id="PTHR24320">
    <property type="entry name" value="RETINOL DEHYDROGENASE"/>
    <property type="match status" value="1"/>
</dbReference>
<evidence type="ECO:0000256" key="2">
    <source>
        <dbReference type="ARBA" id="ARBA00023002"/>
    </source>
</evidence>
<dbReference type="SUPFAM" id="SSF51735">
    <property type="entry name" value="NAD(P)-binding Rossmann-fold domains"/>
    <property type="match status" value="1"/>
</dbReference>
<keyword evidence="5" id="KW-1185">Reference proteome</keyword>
<sequence length="210" mass="22223">MRPRAPAGQRAGGAFTGANCGVGLATAHALADAGARVVLAVRDVRKGEQAASAVHGHTEVRPLDLSGLESVRRVEQTWSGSLEVLINNAGVMATPLRRTQQGFELQIGTNHLGHFALNNLLLPIRDRVVTISSNAHNAGSIACQCVNPRPNGFSTRVIEQGGGRRRSLAMSDDRSGGSQFCTPPGLRQPRLLHRIDAERGVSPLRAGGHL</sequence>
<comment type="caution">
    <text evidence="4">The sequence shown here is derived from an EMBL/GenBank/DDBJ whole genome shotgun (WGS) entry which is preliminary data.</text>
</comment>
<dbReference type="GO" id="GO:0016491">
    <property type="term" value="F:oxidoreductase activity"/>
    <property type="evidence" value="ECO:0007669"/>
    <property type="project" value="UniProtKB-KW"/>
</dbReference>
<dbReference type="Proteomes" id="UP000305778">
    <property type="component" value="Unassembled WGS sequence"/>
</dbReference>
<dbReference type="Gene3D" id="3.40.50.720">
    <property type="entry name" value="NAD(P)-binding Rossmann-like Domain"/>
    <property type="match status" value="1"/>
</dbReference>
<protein>
    <submittedName>
        <fullName evidence="4">SDR family NAD(P)-dependent oxidoreductase</fullName>
    </submittedName>
</protein>